<organism evidence="1 2">
    <name type="scientific">Elysia marginata</name>
    <dbReference type="NCBI Taxonomy" id="1093978"/>
    <lineage>
        <taxon>Eukaryota</taxon>
        <taxon>Metazoa</taxon>
        <taxon>Spiralia</taxon>
        <taxon>Lophotrochozoa</taxon>
        <taxon>Mollusca</taxon>
        <taxon>Gastropoda</taxon>
        <taxon>Heterobranchia</taxon>
        <taxon>Euthyneura</taxon>
        <taxon>Panpulmonata</taxon>
        <taxon>Sacoglossa</taxon>
        <taxon>Placobranchoidea</taxon>
        <taxon>Plakobranchidae</taxon>
        <taxon>Elysia</taxon>
    </lineage>
</organism>
<comment type="caution">
    <text evidence="1">The sequence shown here is derived from an EMBL/GenBank/DDBJ whole genome shotgun (WGS) entry which is preliminary data.</text>
</comment>
<dbReference type="Proteomes" id="UP000762676">
    <property type="component" value="Unassembled WGS sequence"/>
</dbReference>
<evidence type="ECO:0000313" key="1">
    <source>
        <dbReference type="EMBL" id="GFR63134.1"/>
    </source>
</evidence>
<dbReference type="EMBL" id="BMAT01003828">
    <property type="protein sequence ID" value="GFR63134.1"/>
    <property type="molecule type" value="Genomic_DNA"/>
</dbReference>
<accession>A0AAV4EQD8</accession>
<keyword evidence="2" id="KW-1185">Reference proteome</keyword>
<name>A0AAV4EQD8_9GAST</name>
<dbReference type="AlphaFoldDB" id="A0AAV4EQD8"/>
<reference evidence="1 2" key="1">
    <citation type="journal article" date="2021" name="Elife">
        <title>Chloroplast acquisition without the gene transfer in kleptoplastic sea slugs, Plakobranchus ocellatus.</title>
        <authorList>
            <person name="Maeda T."/>
            <person name="Takahashi S."/>
            <person name="Yoshida T."/>
            <person name="Shimamura S."/>
            <person name="Takaki Y."/>
            <person name="Nagai Y."/>
            <person name="Toyoda A."/>
            <person name="Suzuki Y."/>
            <person name="Arimoto A."/>
            <person name="Ishii H."/>
            <person name="Satoh N."/>
            <person name="Nishiyama T."/>
            <person name="Hasebe M."/>
            <person name="Maruyama T."/>
            <person name="Minagawa J."/>
            <person name="Obokata J."/>
            <person name="Shigenobu S."/>
        </authorList>
    </citation>
    <scope>NUCLEOTIDE SEQUENCE [LARGE SCALE GENOMIC DNA]</scope>
</reference>
<evidence type="ECO:0000313" key="2">
    <source>
        <dbReference type="Proteomes" id="UP000762676"/>
    </source>
</evidence>
<proteinExistence type="predicted"/>
<sequence length="113" mass="12678">MYSITPTAAFCSLCLTPLFKSDGLPISPVDNSMPLGRRRDIHNEIKSKRILIQVIRELSEKPHENRLSIARGTAYNATGIGKQRSGRVRFFGAQIVLNRLRSMLITSDCFNIS</sequence>
<gene>
    <name evidence="1" type="ORF">ElyMa_001888300</name>
</gene>
<protein>
    <submittedName>
        <fullName evidence="1">Uncharacterized protein</fullName>
    </submittedName>
</protein>